<dbReference type="InterPro" id="IPR001387">
    <property type="entry name" value="Cro/C1-type_HTH"/>
</dbReference>
<dbReference type="AlphaFoldDB" id="A0A2A6ECQ1"/>
<sequence length="81" mass="9489">MYLRILQYTMINQQKRAINRIKAVLAEKQLSGKWLANEIGRTENTVSRWCSNKVQPSLENLLEIAKVLKVDMRDLLRSTEE</sequence>
<dbReference type="PROSITE" id="PS50943">
    <property type="entry name" value="HTH_CROC1"/>
    <property type="match status" value="1"/>
</dbReference>
<organism evidence="2 3">
    <name type="scientific">Prevotella intermedia</name>
    <dbReference type="NCBI Taxonomy" id="28131"/>
    <lineage>
        <taxon>Bacteria</taxon>
        <taxon>Pseudomonadati</taxon>
        <taxon>Bacteroidota</taxon>
        <taxon>Bacteroidia</taxon>
        <taxon>Bacteroidales</taxon>
        <taxon>Prevotellaceae</taxon>
        <taxon>Prevotella</taxon>
    </lineage>
</organism>
<dbReference type="InterPro" id="IPR010982">
    <property type="entry name" value="Lambda_DNA-bd_dom_sf"/>
</dbReference>
<dbReference type="Pfam" id="PF13443">
    <property type="entry name" value="HTH_26"/>
    <property type="match status" value="1"/>
</dbReference>
<gene>
    <name evidence="2" type="ORF">CLI71_11220</name>
</gene>
<dbReference type="CDD" id="cd00093">
    <property type="entry name" value="HTH_XRE"/>
    <property type="match status" value="1"/>
</dbReference>
<proteinExistence type="predicted"/>
<evidence type="ECO:0000313" key="2">
    <source>
        <dbReference type="EMBL" id="PDP58554.1"/>
    </source>
</evidence>
<evidence type="ECO:0000259" key="1">
    <source>
        <dbReference type="PROSITE" id="PS50943"/>
    </source>
</evidence>
<dbReference type="Gene3D" id="1.10.260.40">
    <property type="entry name" value="lambda repressor-like DNA-binding domains"/>
    <property type="match status" value="1"/>
</dbReference>
<feature type="domain" description="HTH cro/C1-type" evidence="1">
    <location>
        <begin position="21"/>
        <end position="75"/>
    </location>
</feature>
<accession>A0A2A6ECQ1</accession>
<dbReference type="REBASE" id="242261">
    <property type="entry name" value="C.Pin2834ORF11205P"/>
</dbReference>
<dbReference type="Proteomes" id="UP000219058">
    <property type="component" value="Unassembled WGS sequence"/>
</dbReference>
<comment type="caution">
    <text evidence="2">The sequence shown here is derived from an EMBL/GenBank/DDBJ whole genome shotgun (WGS) entry which is preliminary data.</text>
</comment>
<protein>
    <submittedName>
        <fullName evidence="2">Transcriptional regulator</fullName>
    </submittedName>
</protein>
<dbReference type="SMART" id="SM00530">
    <property type="entry name" value="HTH_XRE"/>
    <property type="match status" value="1"/>
</dbReference>
<name>A0A2A6ECQ1_PREIN</name>
<dbReference type="SUPFAM" id="SSF47413">
    <property type="entry name" value="lambda repressor-like DNA-binding domains"/>
    <property type="match status" value="1"/>
</dbReference>
<evidence type="ECO:0000313" key="3">
    <source>
        <dbReference type="Proteomes" id="UP000219058"/>
    </source>
</evidence>
<reference evidence="2 3" key="1">
    <citation type="submission" date="2017-09" db="EMBL/GenBank/DDBJ databases">
        <title>Phase variable restriction modification systems are present in the genome sequences of periodontal pathogens Prevotella intermedia, Tannerella forsythia and Porphyromonas gingivalis.</title>
        <authorList>
            <person name="Haigh R.D."/>
            <person name="Crawford L."/>
            <person name="Ralph J."/>
            <person name="Wanford J."/>
            <person name="Vartoukian S.R."/>
            <person name="Hijazib K."/>
            <person name="Wade W."/>
            <person name="Oggioni M.R."/>
        </authorList>
    </citation>
    <scope>NUCLEOTIDE SEQUENCE [LARGE SCALE GENOMIC DNA]</scope>
    <source>
        <strain evidence="2 3">WW2834</strain>
    </source>
</reference>
<dbReference type="EMBL" id="NSLY01000041">
    <property type="protein sequence ID" value="PDP58554.1"/>
    <property type="molecule type" value="Genomic_DNA"/>
</dbReference>
<dbReference type="GO" id="GO:0003677">
    <property type="term" value="F:DNA binding"/>
    <property type="evidence" value="ECO:0007669"/>
    <property type="project" value="InterPro"/>
</dbReference>